<feature type="compositionally biased region" description="Pro residues" evidence="1">
    <location>
        <begin position="239"/>
        <end position="248"/>
    </location>
</feature>
<feature type="region of interest" description="Disordered" evidence="1">
    <location>
        <begin position="206"/>
        <end position="248"/>
    </location>
</feature>
<feature type="compositionally biased region" description="Basic and acidic residues" evidence="1">
    <location>
        <begin position="50"/>
        <end position="60"/>
    </location>
</feature>
<comment type="caution">
    <text evidence="3">The sequence shown here is derived from an EMBL/GenBank/DDBJ whole genome shotgun (WGS) entry which is preliminary data.</text>
</comment>
<evidence type="ECO:0000313" key="4">
    <source>
        <dbReference type="Proteomes" id="UP000559256"/>
    </source>
</evidence>
<name>A0A8H5C984_9AGAR</name>
<evidence type="ECO:0000256" key="1">
    <source>
        <dbReference type="SAM" id="MobiDB-lite"/>
    </source>
</evidence>
<feature type="region of interest" description="Disordered" evidence="1">
    <location>
        <begin position="758"/>
        <end position="783"/>
    </location>
</feature>
<dbReference type="Proteomes" id="UP000559256">
    <property type="component" value="Unassembled WGS sequence"/>
</dbReference>
<dbReference type="OrthoDB" id="515401at2759"/>
<evidence type="ECO:0000259" key="2">
    <source>
        <dbReference type="Pfam" id="PF11702"/>
    </source>
</evidence>
<organism evidence="3 4">
    <name type="scientific">Tetrapyrgos nigripes</name>
    <dbReference type="NCBI Taxonomy" id="182062"/>
    <lineage>
        <taxon>Eukaryota</taxon>
        <taxon>Fungi</taxon>
        <taxon>Dikarya</taxon>
        <taxon>Basidiomycota</taxon>
        <taxon>Agaricomycotina</taxon>
        <taxon>Agaricomycetes</taxon>
        <taxon>Agaricomycetidae</taxon>
        <taxon>Agaricales</taxon>
        <taxon>Marasmiineae</taxon>
        <taxon>Marasmiaceae</taxon>
        <taxon>Tetrapyrgos</taxon>
    </lineage>
</organism>
<feature type="compositionally biased region" description="Low complexity" evidence="1">
    <location>
        <begin position="26"/>
        <end position="38"/>
    </location>
</feature>
<reference evidence="3 4" key="1">
    <citation type="journal article" date="2020" name="ISME J.">
        <title>Uncovering the hidden diversity of litter-decomposition mechanisms in mushroom-forming fungi.</title>
        <authorList>
            <person name="Floudas D."/>
            <person name="Bentzer J."/>
            <person name="Ahren D."/>
            <person name="Johansson T."/>
            <person name="Persson P."/>
            <person name="Tunlid A."/>
        </authorList>
    </citation>
    <scope>NUCLEOTIDE SEQUENCE [LARGE SCALE GENOMIC DNA]</scope>
    <source>
        <strain evidence="3 4">CBS 291.85</strain>
    </source>
</reference>
<accession>A0A8H5C984</accession>
<feature type="domain" description="DUF3295" evidence="2">
    <location>
        <begin position="247"/>
        <end position="277"/>
    </location>
</feature>
<proteinExistence type="predicted"/>
<dbReference type="AlphaFoldDB" id="A0A8H5C984"/>
<dbReference type="InterPro" id="IPR021711">
    <property type="entry name" value="DUF3295"/>
</dbReference>
<gene>
    <name evidence="3" type="ORF">D9758_014918</name>
</gene>
<evidence type="ECO:0000313" key="3">
    <source>
        <dbReference type="EMBL" id="KAF5337605.1"/>
    </source>
</evidence>
<feature type="compositionally biased region" description="Polar residues" evidence="1">
    <location>
        <begin position="763"/>
        <end position="783"/>
    </location>
</feature>
<keyword evidence="4" id="KW-1185">Reference proteome</keyword>
<feature type="compositionally biased region" description="Polar residues" evidence="1">
    <location>
        <begin position="215"/>
        <end position="226"/>
    </location>
</feature>
<sequence>MSWVSENDSSWRTTLAHLQSYNDAAPSFSPSSCPSSSPDPRRLPMTTPETNKDMFSKLPRENYSSKSIRPEPGLLTRLMKPDSHLFNTDDFYNNDGINEGGDVDIQGELGEDESSLSKNERKYRHGRVVKSEEKFLWKAPPMTMAACKSGKGTITSAVTSRITVDSMSSDGSPDLDQGETYNKHQQVQLLEATAILSHLSPDVLSAPAIRDRPSPCSSTLPMQRSRPQAVPARQLPYPYNLPPPLPPTSPRTTRQMMLRNEISESCRQNLLWHRRVTNEERRNWQELPEYSAKSHGSATRLLPNSTHMAQTETASVGPAHVGREQALDNVPKGKETGGLFVPTSLSCSPPFAPAPNYIGDDFPNPGDAHRGQLIRPMKPLEETGDATNDNYPAFVLPPSYSCTASVPCRNLETGVPLTVPKPTDERLPLQSQDVYLDDEVAKCAELVSKDGVCQTVGDVLVTIRNRFTIKEMLTSRNFLAKMTCSPHTAPPSQELLRKMWSTACRLDIAVRVTTTPNSEFSLQRPVSEFTSGLGSNCSQDQQIPETQFPEVDLDLDDPNEIPVPTKALSIDLERTNLPKRIFRPTWLSSLHRDWGGGLRERRRTGRVLQKNRDRDIMAMANFIRWYWYWTLSSSSSSAEAFRGASGFGISGSSFVICENSYTNNYYNYPGPGPGQTNNSGTSPDELLRQIQLERRMLEIERLVFNIERILQRMETRMAPEPDPPDICPSCDVLPCQCRPGHHHRNSTYGYRYHPYASMHHNRPTSPRSRPYYSQSTYTQNPPS</sequence>
<protein>
    <recommendedName>
        <fullName evidence="2">DUF3295 domain-containing protein</fullName>
    </recommendedName>
</protein>
<dbReference type="EMBL" id="JAACJM010000213">
    <property type="protein sequence ID" value="KAF5337605.1"/>
    <property type="molecule type" value="Genomic_DNA"/>
</dbReference>
<feature type="region of interest" description="Disordered" evidence="1">
    <location>
        <begin position="23"/>
        <end position="72"/>
    </location>
</feature>
<dbReference type="Pfam" id="PF11702">
    <property type="entry name" value="DUF3295"/>
    <property type="match status" value="1"/>
</dbReference>